<dbReference type="GO" id="GO:0006310">
    <property type="term" value="P:DNA recombination"/>
    <property type="evidence" value="ECO:0007669"/>
    <property type="project" value="UniProtKB-KW"/>
</dbReference>
<keyword evidence="4 9" id="KW-0347">Helicase</keyword>
<dbReference type="GO" id="GO:0043139">
    <property type="term" value="F:5'-3' DNA helicase activity"/>
    <property type="evidence" value="ECO:0007669"/>
    <property type="project" value="UniProtKB-EC"/>
</dbReference>
<dbReference type="Pfam" id="PF21530">
    <property type="entry name" value="Pif1_2B_dom"/>
    <property type="match status" value="1"/>
</dbReference>
<dbReference type="EC" id="5.6.2.3" evidence="9"/>
<dbReference type="CDD" id="cd18037">
    <property type="entry name" value="DEXSc_Pif1_like"/>
    <property type="match status" value="1"/>
</dbReference>
<evidence type="ECO:0000259" key="11">
    <source>
        <dbReference type="Pfam" id="PF05970"/>
    </source>
</evidence>
<dbReference type="CDD" id="cd18809">
    <property type="entry name" value="SF1_C_RecD"/>
    <property type="match status" value="1"/>
</dbReference>
<keyword evidence="2 9" id="KW-0227">DNA damage</keyword>
<feature type="domain" description="DNA helicase Pif1-like 2B" evidence="12">
    <location>
        <begin position="500"/>
        <end position="537"/>
    </location>
</feature>
<evidence type="ECO:0000256" key="4">
    <source>
        <dbReference type="ARBA" id="ARBA00022806"/>
    </source>
</evidence>
<comment type="similarity">
    <text evidence="9">Belongs to the helicase family.</text>
</comment>
<keyword evidence="6" id="KW-0238">DNA-binding</keyword>
<gene>
    <name evidence="13" type="ORF">INT47_012609</name>
</gene>
<protein>
    <recommendedName>
        <fullName evidence="9">ATP-dependent DNA helicase</fullName>
        <ecNumber evidence="9">5.6.2.3</ecNumber>
    </recommendedName>
</protein>
<feature type="compositionally biased region" description="Low complexity" evidence="10">
    <location>
        <begin position="156"/>
        <end position="171"/>
    </location>
</feature>
<name>A0A8H7R606_9FUNG</name>
<keyword evidence="1 9" id="KW-0547">Nucleotide-binding</keyword>
<dbReference type="PANTHER" id="PTHR47642">
    <property type="entry name" value="ATP-DEPENDENT DNA HELICASE"/>
    <property type="match status" value="1"/>
</dbReference>
<evidence type="ECO:0000256" key="3">
    <source>
        <dbReference type="ARBA" id="ARBA00022801"/>
    </source>
</evidence>
<dbReference type="GO" id="GO:0005524">
    <property type="term" value="F:ATP binding"/>
    <property type="evidence" value="ECO:0007669"/>
    <property type="project" value="UniProtKB-KW"/>
</dbReference>
<dbReference type="EMBL" id="JAEPRD010000043">
    <property type="protein sequence ID" value="KAG2204550.1"/>
    <property type="molecule type" value="Genomic_DNA"/>
</dbReference>
<evidence type="ECO:0000256" key="5">
    <source>
        <dbReference type="ARBA" id="ARBA00022840"/>
    </source>
</evidence>
<accession>A0A8H7R606</accession>
<reference evidence="13" key="1">
    <citation type="submission" date="2020-12" db="EMBL/GenBank/DDBJ databases">
        <title>Metabolic potential, ecology and presence of endohyphal bacteria is reflected in genomic diversity of Mucoromycotina.</title>
        <authorList>
            <person name="Muszewska A."/>
            <person name="Okrasinska A."/>
            <person name="Steczkiewicz K."/>
            <person name="Drgas O."/>
            <person name="Orlowska M."/>
            <person name="Perlinska-Lenart U."/>
            <person name="Aleksandrzak-Piekarczyk T."/>
            <person name="Szatraj K."/>
            <person name="Zielenkiewicz U."/>
            <person name="Pilsyk S."/>
            <person name="Malc E."/>
            <person name="Mieczkowski P."/>
            <person name="Kruszewska J.S."/>
            <person name="Biernat P."/>
            <person name="Pawlowska J."/>
        </authorList>
    </citation>
    <scope>NUCLEOTIDE SEQUENCE</scope>
    <source>
        <strain evidence="13">WA0000017839</strain>
    </source>
</reference>
<dbReference type="Gene3D" id="3.40.50.300">
    <property type="entry name" value="P-loop containing nucleotide triphosphate hydrolases"/>
    <property type="match status" value="1"/>
</dbReference>
<evidence type="ECO:0000256" key="6">
    <source>
        <dbReference type="ARBA" id="ARBA00023125"/>
    </source>
</evidence>
<evidence type="ECO:0000313" key="13">
    <source>
        <dbReference type="EMBL" id="KAG2204550.1"/>
    </source>
</evidence>
<evidence type="ECO:0000256" key="2">
    <source>
        <dbReference type="ARBA" id="ARBA00022763"/>
    </source>
</evidence>
<dbReference type="SUPFAM" id="SSF52540">
    <property type="entry name" value="P-loop containing nucleoside triphosphate hydrolases"/>
    <property type="match status" value="2"/>
</dbReference>
<keyword evidence="7 9" id="KW-0234">DNA repair</keyword>
<dbReference type="GO" id="GO:0016787">
    <property type="term" value="F:hydrolase activity"/>
    <property type="evidence" value="ECO:0007669"/>
    <property type="project" value="UniProtKB-KW"/>
</dbReference>
<dbReference type="GO" id="GO:0006281">
    <property type="term" value="P:DNA repair"/>
    <property type="evidence" value="ECO:0007669"/>
    <property type="project" value="UniProtKB-KW"/>
</dbReference>
<comment type="caution">
    <text evidence="13">The sequence shown here is derived from an EMBL/GenBank/DDBJ whole genome shotgun (WGS) entry which is preliminary data.</text>
</comment>
<keyword evidence="14" id="KW-1185">Reference proteome</keyword>
<dbReference type="Pfam" id="PF05970">
    <property type="entry name" value="PIF1"/>
    <property type="match status" value="1"/>
</dbReference>
<feature type="region of interest" description="Disordered" evidence="10">
    <location>
        <begin position="61"/>
        <end position="117"/>
    </location>
</feature>
<dbReference type="InterPro" id="IPR051055">
    <property type="entry name" value="PIF1_helicase"/>
</dbReference>
<organism evidence="13 14">
    <name type="scientific">Mucor saturninus</name>
    <dbReference type="NCBI Taxonomy" id="64648"/>
    <lineage>
        <taxon>Eukaryota</taxon>
        <taxon>Fungi</taxon>
        <taxon>Fungi incertae sedis</taxon>
        <taxon>Mucoromycota</taxon>
        <taxon>Mucoromycotina</taxon>
        <taxon>Mucoromycetes</taxon>
        <taxon>Mucorales</taxon>
        <taxon>Mucorineae</taxon>
        <taxon>Mucoraceae</taxon>
        <taxon>Mucor</taxon>
    </lineage>
</organism>
<evidence type="ECO:0000256" key="8">
    <source>
        <dbReference type="ARBA" id="ARBA00023235"/>
    </source>
</evidence>
<comment type="catalytic activity">
    <reaction evidence="9">
        <text>ATP + H2O = ADP + phosphate + H(+)</text>
        <dbReference type="Rhea" id="RHEA:13065"/>
        <dbReference type="ChEBI" id="CHEBI:15377"/>
        <dbReference type="ChEBI" id="CHEBI:15378"/>
        <dbReference type="ChEBI" id="CHEBI:30616"/>
        <dbReference type="ChEBI" id="CHEBI:43474"/>
        <dbReference type="ChEBI" id="CHEBI:456216"/>
        <dbReference type="EC" id="5.6.2.3"/>
    </reaction>
</comment>
<dbReference type="PANTHER" id="PTHR47642:SF5">
    <property type="entry name" value="ATP-DEPENDENT DNA HELICASE"/>
    <property type="match status" value="1"/>
</dbReference>
<comment type="cofactor">
    <cofactor evidence="9">
        <name>Mg(2+)</name>
        <dbReference type="ChEBI" id="CHEBI:18420"/>
    </cofactor>
</comment>
<dbReference type="InterPro" id="IPR049163">
    <property type="entry name" value="Pif1-like_2B_dom"/>
</dbReference>
<dbReference type="AlphaFoldDB" id="A0A8H7R606"/>
<keyword evidence="9" id="KW-0233">DNA recombination</keyword>
<feature type="region of interest" description="Disordered" evidence="10">
    <location>
        <begin position="151"/>
        <end position="196"/>
    </location>
</feature>
<evidence type="ECO:0000259" key="12">
    <source>
        <dbReference type="Pfam" id="PF21530"/>
    </source>
</evidence>
<keyword evidence="8" id="KW-0413">Isomerase</keyword>
<evidence type="ECO:0000256" key="10">
    <source>
        <dbReference type="SAM" id="MobiDB-lite"/>
    </source>
</evidence>
<dbReference type="GO" id="GO:0000723">
    <property type="term" value="P:telomere maintenance"/>
    <property type="evidence" value="ECO:0007669"/>
    <property type="project" value="InterPro"/>
</dbReference>
<keyword evidence="3 9" id="KW-0378">Hydrolase</keyword>
<feature type="domain" description="DNA helicase Pif1-like DEAD-box helicase" evidence="11">
    <location>
        <begin position="242"/>
        <end position="424"/>
    </location>
</feature>
<dbReference type="InterPro" id="IPR027417">
    <property type="entry name" value="P-loop_NTPase"/>
</dbReference>
<proteinExistence type="inferred from homology"/>
<evidence type="ECO:0000256" key="9">
    <source>
        <dbReference type="RuleBase" id="RU363044"/>
    </source>
</evidence>
<sequence>MSQHHIAQGSEWKNIPQCTGTVYDSDSRLKGWMLVHGPPIPAIQAYKNKVFVSTKRTHSEELEISQAEPRPTIAESPSAIAHRPEVKRQRRTLPKIGQPQTACPAIHPPTITQPAPQSKANPLFAIIRPSQPPLITDLPTLQKHKKELSAVKQVESPQLTATPPQATTQSLVSQPAQPAHDSLAPGPTKPLPDTQSFQRVVPNENKAPSQPRVKRVLPKIGQATSIASRQPAWKSNELYEKLSIDQKQIHDFVIKEKKNVFFSGSAGTGKSVLLRSIVSTLQTILSKDEIGVTASTGIAAVNIDGSTIYSFASIGLGTQNPGLYISSILRKHPKANLLRKTKVLIIDEISMISARTLDLIDCVLRGVRSNSNPFGGIQVIFCGDFYQLPPINAEYGLAFKANCWDNAIDKTFILKTPFRQTDQGLAAMLNEIRVGIVSPKTEAIFKKLSRPLNNVTNIEPTELFPLRKEVDRSNTYKLQQLNGQERVFIAEDSGKDVYLISCMAPKKLTLKVGCQVMLIKNLTPTLVNGSVGIVTSFGKNKENGRELPVVKFANGETKVLDSEDWRVEVGGKYKACRTQIPLILAWAISIHKSQGQTIDWMQVDLAKTFEDGQAYVALSRSVSLDSMRVLNFDRKLVKAHGGVAEFYKQFN</sequence>
<evidence type="ECO:0000313" key="14">
    <source>
        <dbReference type="Proteomes" id="UP000603453"/>
    </source>
</evidence>
<dbReference type="OrthoDB" id="5599845at2759"/>
<keyword evidence="5 9" id="KW-0067">ATP-binding</keyword>
<dbReference type="Proteomes" id="UP000603453">
    <property type="component" value="Unassembled WGS sequence"/>
</dbReference>
<dbReference type="InterPro" id="IPR010285">
    <property type="entry name" value="DNA_helicase_pif1-like_DEAD"/>
</dbReference>
<evidence type="ECO:0000256" key="7">
    <source>
        <dbReference type="ARBA" id="ARBA00023204"/>
    </source>
</evidence>
<evidence type="ECO:0000256" key="1">
    <source>
        <dbReference type="ARBA" id="ARBA00022741"/>
    </source>
</evidence>